<dbReference type="CDD" id="cd00412">
    <property type="entry name" value="pyrophosphatase"/>
    <property type="match status" value="1"/>
</dbReference>
<keyword evidence="1" id="KW-0460">Magnesium</keyword>
<feature type="binding site" evidence="1">
    <location>
        <position position="30"/>
    </location>
    <ligand>
        <name>substrate</name>
    </ligand>
</feature>
<evidence type="ECO:0000313" key="3">
    <source>
        <dbReference type="Proteomes" id="UP001059985"/>
    </source>
</evidence>
<dbReference type="RefSeq" id="WP_218213929.1">
    <property type="nucleotide sequence ID" value="NZ_CP060793.1"/>
</dbReference>
<dbReference type="EMBL" id="CP089285">
    <property type="protein sequence ID" value="UTO56837.1"/>
    <property type="molecule type" value="Genomic_DNA"/>
</dbReference>
<dbReference type="HAMAP" id="MF_00209">
    <property type="entry name" value="Inorganic_PPase"/>
    <property type="match status" value="1"/>
</dbReference>
<comment type="subunit">
    <text evidence="1">Homohexamer.</text>
</comment>
<dbReference type="PANTHER" id="PTHR10286">
    <property type="entry name" value="INORGANIC PYROPHOSPHATASE"/>
    <property type="match status" value="1"/>
</dbReference>
<dbReference type="PROSITE" id="PS00387">
    <property type="entry name" value="PPASE"/>
    <property type="match status" value="1"/>
</dbReference>
<protein>
    <recommendedName>
        <fullName evidence="1">Inorganic pyrophosphatase</fullName>
        <ecNumber evidence="1">3.6.1.1</ecNumber>
    </recommendedName>
    <alternativeName>
        <fullName evidence="1">Pyrophosphate phospho-hydrolase</fullName>
        <shortName evidence="1">PPase</shortName>
    </alternativeName>
</protein>
<comment type="cofactor">
    <cofactor evidence="1">
        <name>Mg(2+)</name>
        <dbReference type="ChEBI" id="CHEBI:18420"/>
    </cofactor>
</comment>
<dbReference type="GO" id="GO:0004427">
    <property type="term" value="F:inorganic diphosphate phosphatase activity"/>
    <property type="evidence" value="ECO:0007669"/>
    <property type="project" value="UniProtKB-EC"/>
</dbReference>
<feature type="binding site" evidence="1">
    <location>
        <position position="66"/>
    </location>
    <ligand>
        <name>Mg(2+)</name>
        <dbReference type="ChEBI" id="CHEBI:18420"/>
        <label>1</label>
    </ligand>
</feature>
<evidence type="ECO:0000313" key="2">
    <source>
        <dbReference type="EMBL" id="UTO56837.1"/>
    </source>
</evidence>
<sequence length="172" mass="19785">MDLKKISYGNNVPKEINVIIEISQGSAPVKYEFDKEKNFFCVNRFLPTAMYYPCNYGFIPNTIAGDGDPVDVLVLTRFPVMVGALISVRPIGVLTMHDEAGEDVKILSVPIEKVDRYYAKVYNYLDIPESFIDSITHFFSFYKKLEKDKFTSVEKWQDMKFAEKLILDSLIK</sequence>
<dbReference type="InterPro" id="IPR008162">
    <property type="entry name" value="Pyrophosphatase"/>
</dbReference>
<dbReference type="NCBIfam" id="NF002317">
    <property type="entry name" value="PRK01250.1"/>
    <property type="match status" value="1"/>
</dbReference>
<keyword evidence="1 2" id="KW-0378">Hydrolase</keyword>
<comment type="similarity">
    <text evidence="1">Belongs to the PPase family.</text>
</comment>
<feature type="binding site" evidence="1">
    <location>
        <position position="103"/>
    </location>
    <ligand>
        <name>Mg(2+)</name>
        <dbReference type="ChEBI" id="CHEBI:18420"/>
        <label>1</label>
    </ligand>
</feature>
<accession>A0ABY5EZH9</accession>
<feature type="binding site" evidence="1">
    <location>
        <position position="71"/>
    </location>
    <ligand>
        <name>Mg(2+)</name>
        <dbReference type="ChEBI" id="CHEBI:18420"/>
        <label>1</label>
    </ligand>
</feature>
<comment type="function">
    <text evidence="1">Catalyzes the hydrolysis of inorganic pyrophosphate (PPi) forming two phosphate ions.</text>
</comment>
<feature type="binding site" evidence="1">
    <location>
        <position position="71"/>
    </location>
    <ligand>
        <name>Mg(2+)</name>
        <dbReference type="ChEBI" id="CHEBI:18420"/>
        <label>2</label>
    </ligand>
</feature>
<feature type="binding site" evidence="1">
    <location>
        <position position="44"/>
    </location>
    <ligand>
        <name>substrate</name>
    </ligand>
</feature>
<keyword evidence="3" id="KW-1185">Reference proteome</keyword>
<comment type="subcellular location">
    <subcellularLocation>
        <location evidence="1">Cytoplasm</location>
    </subcellularLocation>
</comment>
<feature type="binding site" evidence="1">
    <location>
        <position position="56"/>
    </location>
    <ligand>
        <name>substrate</name>
    </ligand>
</feature>
<feature type="binding site" evidence="1">
    <location>
        <position position="142"/>
    </location>
    <ligand>
        <name>substrate</name>
    </ligand>
</feature>
<organism evidence="2 3">
    <name type="scientific">Neoehrlichia mikurensis</name>
    <dbReference type="NCBI Taxonomy" id="89586"/>
    <lineage>
        <taxon>Bacteria</taxon>
        <taxon>Pseudomonadati</taxon>
        <taxon>Pseudomonadota</taxon>
        <taxon>Alphaproteobacteria</taxon>
        <taxon>Rickettsiales</taxon>
        <taxon>Anaplasmataceae</taxon>
        <taxon>Candidatus Neoehrlichia</taxon>
    </lineage>
</organism>
<dbReference type="EC" id="3.6.1.1" evidence="1"/>
<comment type="catalytic activity">
    <reaction evidence="1">
        <text>diphosphate + H2O = 2 phosphate + H(+)</text>
        <dbReference type="Rhea" id="RHEA:24576"/>
        <dbReference type="ChEBI" id="CHEBI:15377"/>
        <dbReference type="ChEBI" id="CHEBI:15378"/>
        <dbReference type="ChEBI" id="CHEBI:33019"/>
        <dbReference type="ChEBI" id="CHEBI:43474"/>
        <dbReference type="EC" id="3.6.1.1"/>
    </reaction>
</comment>
<dbReference type="Proteomes" id="UP001059985">
    <property type="component" value="Chromosome"/>
</dbReference>
<evidence type="ECO:0000256" key="1">
    <source>
        <dbReference type="HAMAP-Rule" id="MF_00209"/>
    </source>
</evidence>
<name>A0ABY5EZH9_9RICK</name>
<gene>
    <name evidence="1 2" type="primary">ppa</name>
    <name evidence="2" type="ORF">LUA81_01290</name>
</gene>
<reference evidence="2 3" key="1">
    <citation type="journal article" date="2022" name="Microorganisms">
        <title>Assembly and Comparison of Ca. Neoehrlichia mikurensis Genomes.</title>
        <authorList>
            <person name="Azagi T."/>
            <person name="Dirks R.P."/>
            <person name="Yebra-Pimentel E.S."/>
            <person name="Schaap P.J."/>
            <person name="Koehorst J.J."/>
            <person name="Esser H.J."/>
            <person name="Sprong H."/>
        </authorList>
    </citation>
    <scope>NUCLEOTIDE SEQUENCE [LARGE SCALE GENOMIC DNA]</scope>
    <source>
        <strain evidence="2">18-2804</strain>
    </source>
</reference>
<proteinExistence type="inferred from homology"/>
<dbReference type="Pfam" id="PF00719">
    <property type="entry name" value="Pyrophosphatase"/>
    <property type="match status" value="1"/>
</dbReference>
<keyword evidence="1" id="KW-0479">Metal-binding</keyword>
<keyword evidence="1" id="KW-0963">Cytoplasm</keyword>